<dbReference type="SMR" id="A0A670JGA4"/>
<keyword evidence="4" id="KW-0456">Lyase</keyword>
<evidence type="ECO:0000256" key="4">
    <source>
        <dbReference type="RuleBase" id="RU367011"/>
    </source>
</evidence>
<reference evidence="6 7" key="1">
    <citation type="journal article" date="2019" name="Proc. Natl. Acad. Sci. U.S.A.">
        <title>Regulatory changes in pterin and carotenoid genes underlie balanced color polymorphisms in the wall lizard.</title>
        <authorList>
            <person name="Andrade P."/>
            <person name="Pinho C."/>
            <person name="Perez I de Lanuza G."/>
            <person name="Afonso S."/>
            <person name="Brejcha J."/>
            <person name="Rubin C.J."/>
            <person name="Wallerman O."/>
            <person name="Pereira P."/>
            <person name="Sabatino S.J."/>
            <person name="Bellati A."/>
            <person name="Pellitteri-Rosa D."/>
            <person name="Bosakova Z."/>
            <person name="Bunikis I."/>
            <person name="Carretero M.A."/>
            <person name="Feiner N."/>
            <person name="Marsik P."/>
            <person name="Pauperio F."/>
            <person name="Salvi D."/>
            <person name="Soler L."/>
            <person name="While G.M."/>
            <person name="Uller T."/>
            <person name="Font E."/>
            <person name="Andersson L."/>
            <person name="Carneiro M."/>
        </authorList>
    </citation>
    <scope>NUCLEOTIDE SEQUENCE</scope>
</reference>
<evidence type="ECO:0000256" key="2">
    <source>
        <dbReference type="ARBA" id="ARBA00022723"/>
    </source>
</evidence>
<reference evidence="6" key="3">
    <citation type="submission" date="2025-09" db="UniProtKB">
        <authorList>
            <consortium name="Ensembl"/>
        </authorList>
    </citation>
    <scope>IDENTIFICATION</scope>
</reference>
<reference evidence="6" key="2">
    <citation type="submission" date="2025-08" db="UniProtKB">
        <authorList>
            <consortium name="Ensembl"/>
        </authorList>
    </citation>
    <scope>IDENTIFICATION</scope>
</reference>
<dbReference type="OMA" id="CYDKPSC"/>
<dbReference type="OrthoDB" id="429145at2759"/>
<protein>
    <recommendedName>
        <fullName evidence="4">Carbonic anhydrase</fullName>
        <ecNumber evidence="4">4.2.1.1</ecNumber>
    </recommendedName>
</protein>
<dbReference type="RefSeq" id="XP_028560944.1">
    <property type="nucleotide sequence ID" value="XM_028705111.1"/>
</dbReference>
<dbReference type="EC" id="4.2.1.1" evidence="4"/>
<dbReference type="InterPro" id="IPR036398">
    <property type="entry name" value="CA_dom_sf"/>
</dbReference>
<evidence type="ECO:0000313" key="6">
    <source>
        <dbReference type="Ensembl" id="ENSPMRP00000022634.1"/>
    </source>
</evidence>
<dbReference type="Pfam" id="PF00194">
    <property type="entry name" value="Carb_anhydrase"/>
    <property type="match status" value="1"/>
</dbReference>
<dbReference type="AlphaFoldDB" id="A0A670JGA4"/>
<dbReference type="InterPro" id="IPR001148">
    <property type="entry name" value="CA_dom"/>
</dbReference>
<feature type="signal peptide" evidence="4">
    <location>
        <begin position="1"/>
        <end position="24"/>
    </location>
</feature>
<dbReference type="InterPro" id="IPR018338">
    <property type="entry name" value="Carbonic_anhydrase_a-class_CS"/>
</dbReference>
<gene>
    <name evidence="6" type="primary">LOC114583714</name>
</gene>
<evidence type="ECO:0000313" key="7">
    <source>
        <dbReference type="Proteomes" id="UP000472272"/>
    </source>
</evidence>
<dbReference type="GO" id="GO:0004089">
    <property type="term" value="F:carbonate dehydratase activity"/>
    <property type="evidence" value="ECO:0007669"/>
    <property type="project" value="UniProtKB-UniRule"/>
</dbReference>
<dbReference type="PANTHER" id="PTHR18952:SF200">
    <property type="entry name" value="CARBONIC ANHYDRASE"/>
    <property type="match status" value="1"/>
</dbReference>
<comment type="catalytic activity">
    <reaction evidence="4">
        <text>hydrogencarbonate + H(+) = CO2 + H2O</text>
        <dbReference type="Rhea" id="RHEA:10748"/>
        <dbReference type="ChEBI" id="CHEBI:15377"/>
        <dbReference type="ChEBI" id="CHEBI:15378"/>
        <dbReference type="ChEBI" id="CHEBI:16526"/>
        <dbReference type="ChEBI" id="CHEBI:17544"/>
        <dbReference type="EC" id="4.2.1.1"/>
    </reaction>
</comment>
<comment type="similarity">
    <text evidence="1 4">Belongs to the alpha-carbonic anhydrase family.</text>
</comment>
<dbReference type="PROSITE" id="PS51144">
    <property type="entry name" value="ALPHA_CA_2"/>
    <property type="match status" value="1"/>
</dbReference>
<feature type="chain" id="PRO_5025716183" description="Carbonic anhydrase" evidence="4">
    <location>
        <begin position="25"/>
        <end position="316"/>
    </location>
</feature>
<keyword evidence="3 4" id="KW-0862">Zinc</keyword>
<dbReference type="GO" id="GO:0005886">
    <property type="term" value="C:plasma membrane"/>
    <property type="evidence" value="ECO:0007669"/>
    <property type="project" value="TreeGrafter"/>
</dbReference>
<dbReference type="InterPro" id="IPR023561">
    <property type="entry name" value="Carbonic_anhydrase_a-class"/>
</dbReference>
<keyword evidence="7" id="KW-1185">Reference proteome</keyword>
<dbReference type="GeneTree" id="ENSGT00940000164039"/>
<dbReference type="PROSITE" id="PS00162">
    <property type="entry name" value="ALPHA_CA_1"/>
    <property type="match status" value="1"/>
</dbReference>
<comment type="cofactor">
    <cofactor evidence="4">
        <name>Zn(2+)</name>
        <dbReference type="ChEBI" id="CHEBI:29105"/>
    </cofactor>
</comment>
<keyword evidence="2 4" id="KW-0479">Metal-binding</keyword>
<evidence type="ECO:0000259" key="5">
    <source>
        <dbReference type="PROSITE" id="PS51144"/>
    </source>
</evidence>
<dbReference type="SUPFAM" id="SSF51069">
    <property type="entry name" value="Carbonic anhydrase"/>
    <property type="match status" value="1"/>
</dbReference>
<dbReference type="GeneID" id="114583714"/>
<evidence type="ECO:0000256" key="1">
    <source>
        <dbReference type="ARBA" id="ARBA00010718"/>
    </source>
</evidence>
<organism evidence="6 7">
    <name type="scientific">Podarcis muralis</name>
    <name type="common">Wall lizard</name>
    <name type="synonym">Lacerta muralis</name>
    <dbReference type="NCBI Taxonomy" id="64176"/>
    <lineage>
        <taxon>Eukaryota</taxon>
        <taxon>Metazoa</taxon>
        <taxon>Chordata</taxon>
        <taxon>Craniata</taxon>
        <taxon>Vertebrata</taxon>
        <taxon>Euteleostomi</taxon>
        <taxon>Lepidosauria</taxon>
        <taxon>Squamata</taxon>
        <taxon>Bifurcata</taxon>
        <taxon>Unidentata</taxon>
        <taxon>Episquamata</taxon>
        <taxon>Laterata</taxon>
        <taxon>Lacertibaenia</taxon>
        <taxon>Lacertidae</taxon>
        <taxon>Podarcis</taxon>
    </lineage>
</organism>
<dbReference type="Proteomes" id="UP000472272">
    <property type="component" value="Chromosome 13"/>
</dbReference>
<dbReference type="Gene3D" id="3.10.200.10">
    <property type="entry name" value="Alpha carbonic anhydrase"/>
    <property type="match status" value="1"/>
</dbReference>
<sequence length="316" mass="35858">MAPTLKPTTHLLMLLLLGGSYVSCEEKWCYDKPSCGPLTWRRLGQCNGKKQSPINIVTRYTQPDSCLGPLTLSGYEDRWRPRELLNKGDYPDVEMKEGATISSPSLPAKYHLKSFHFHFGTNHHAGSEHAINGQHYSMELHVVHTKNGISAKEAAKDPQGFVVLGFFIQKSFEAPFDGVWNFLASSLRRIPEKGNSVPLNGEFSLSDLLRPGGRDTVKITDKYYRYQGSLTTPNCSEAVTWFVFPQVIKVHPYVVKKFTNSLFFTTKEENRRMQDNYRPVQPLNNRRISAFNLNEYDPAQCPGNRFGAKECVDCKD</sequence>
<dbReference type="GO" id="GO:0008270">
    <property type="term" value="F:zinc ion binding"/>
    <property type="evidence" value="ECO:0007669"/>
    <property type="project" value="UniProtKB-UniRule"/>
</dbReference>
<feature type="domain" description="Alpha-carbonic anhydrase" evidence="5">
    <location>
        <begin position="26"/>
        <end position="292"/>
    </location>
</feature>
<accession>A0A670JGA4</accession>
<dbReference type="PANTHER" id="PTHR18952">
    <property type="entry name" value="CARBONIC ANHYDRASE"/>
    <property type="match status" value="1"/>
</dbReference>
<comment type="function">
    <text evidence="4">Reversible hydration of carbon dioxide.</text>
</comment>
<keyword evidence="4" id="KW-0732">Signal</keyword>
<name>A0A670JGA4_PODMU</name>
<dbReference type="SMART" id="SM01057">
    <property type="entry name" value="Carb_anhydrase"/>
    <property type="match status" value="1"/>
</dbReference>
<dbReference type="KEGG" id="pmua:114583714"/>
<evidence type="ECO:0000256" key="3">
    <source>
        <dbReference type="ARBA" id="ARBA00022833"/>
    </source>
</evidence>
<dbReference type="Ensembl" id="ENSPMRT00000024054.1">
    <property type="protein sequence ID" value="ENSPMRP00000022634.1"/>
    <property type="gene ID" value="ENSPMRG00000014696.1"/>
</dbReference>
<proteinExistence type="inferred from homology"/>